<proteinExistence type="predicted"/>
<protein>
    <submittedName>
        <fullName evidence="1">Uncharacterized protein</fullName>
    </submittedName>
</protein>
<dbReference type="Proteomes" id="UP001233999">
    <property type="component" value="Unassembled WGS sequence"/>
</dbReference>
<reference evidence="1" key="2">
    <citation type="submission" date="2023-05" db="EMBL/GenBank/DDBJ databases">
        <authorList>
            <person name="Fouks B."/>
        </authorList>
    </citation>
    <scope>NUCLEOTIDE SEQUENCE</scope>
    <source>
        <strain evidence="1">Stay&amp;Tobe</strain>
        <tissue evidence="1">Testes</tissue>
    </source>
</reference>
<feature type="non-terminal residue" evidence="1">
    <location>
        <position position="75"/>
    </location>
</feature>
<dbReference type="AlphaFoldDB" id="A0AAD8EIH3"/>
<sequence length="75" mass="8937">STKSVLSILSKLHKDLRMLTQQVNAIYSAHILLHMINSELLLQKWHAVIRFSYFLTPLQNRFILSFIRQKHFMLN</sequence>
<feature type="non-terminal residue" evidence="1">
    <location>
        <position position="1"/>
    </location>
</feature>
<organism evidence="1 2">
    <name type="scientific">Diploptera punctata</name>
    <name type="common">Pacific beetle cockroach</name>
    <dbReference type="NCBI Taxonomy" id="6984"/>
    <lineage>
        <taxon>Eukaryota</taxon>
        <taxon>Metazoa</taxon>
        <taxon>Ecdysozoa</taxon>
        <taxon>Arthropoda</taxon>
        <taxon>Hexapoda</taxon>
        <taxon>Insecta</taxon>
        <taxon>Pterygota</taxon>
        <taxon>Neoptera</taxon>
        <taxon>Polyneoptera</taxon>
        <taxon>Dictyoptera</taxon>
        <taxon>Blattodea</taxon>
        <taxon>Blaberoidea</taxon>
        <taxon>Blaberidae</taxon>
        <taxon>Diplopterinae</taxon>
        <taxon>Diploptera</taxon>
    </lineage>
</organism>
<gene>
    <name evidence="1" type="ORF">L9F63_001637</name>
</gene>
<name>A0AAD8EIH3_DIPPU</name>
<evidence type="ECO:0000313" key="2">
    <source>
        <dbReference type="Proteomes" id="UP001233999"/>
    </source>
</evidence>
<accession>A0AAD8EIH3</accession>
<evidence type="ECO:0000313" key="1">
    <source>
        <dbReference type="EMBL" id="KAJ9591820.1"/>
    </source>
</evidence>
<dbReference type="EMBL" id="JASPKZ010003856">
    <property type="protein sequence ID" value="KAJ9591820.1"/>
    <property type="molecule type" value="Genomic_DNA"/>
</dbReference>
<reference evidence="1" key="1">
    <citation type="journal article" date="2023" name="IScience">
        <title>Live-bearing cockroach genome reveals convergent evolutionary mechanisms linked to viviparity in insects and beyond.</title>
        <authorList>
            <person name="Fouks B."/>
            <person name="Harrison M.C."/>
            <person name="Mikhailova A.A."/>
            <person name="Marchal E."/>
            <person name="English S."/>
            <person name="Carruthers M."/>
            <person name="Jennings E.C."/>
            <person name="Chiamaka E.L."/>
            <person name="Frigard R.A."/>
            <person name="Pippel M."/>
            <person name="Attardo G.M."/>
            <person name="Benoit J.B."/>
            <person name="Bornberg-Bauer E."/>
            <person name="Tobe S.S."/>
        </authorList>
    </citation>
    <scope>NUCLEOTIDE SEQUENCE</scope>
    <source>
        <strain evidence="1">Stay&amp;Tobe</strain>
    </source>
</reference>
<comment type="caution">
    <text evidence="1">The sequence shown here is derived from an EMBL/GenBank/DDBJ whole genome shotgun (WGS) entry which is preliminary data.</text>
</comment>
<keyword evidence="2" id="KW-1185">Reference proteome</keyword>